<gene>
    <name evidence="1" type="ORF">O181_005055</name>
</gene>
<dbReference type="Proteomes" id="UP000765509">
    <property type="component" value="Unassembled WGS sequence"/>
</dbReference>
<name>A0A9Q3GFG3_9BASI</name>
<organism evidence="1 2">
    <name type="scientific">Austropuccinia psidii MF-1</name>
    <dbReference type="NCBI Taxonomy" id="1389203"/>
    <lineage>
        <taxon>Eukaryota</taxon>
        <taxon>Fungi</taxon>
        <taxon>Dikarya</taxon>
        <taxon>Basidiomycota</taxon>
        <taxon>Pucciniomycotina</taxon>
        <taxon>Pucciniomycetes</taxon>
        <taxon>Pucciniales</taxon>
        <taxon>Sphaerophragmiaceae</taxon>
        <taxon>Austropuccinia</taxon>
    </lineage>
</organism>
<protein>
    <submittedName>
        <fullName evidence="1">Uncharacterized protein</fullName>
    </submittedName>
</protein>
<sequence length="142" mass="16664">MTRKGLTSREFLLKLLFQIKLNQEVQPGDWKNKEQIIKVHKLLKDRFTCSRENKIFSMEASLAKVGVTIQNICLQKMTFLDLMEKMKVWNPNSNFKLLEERPTGIRENQAAIQAIETSWHMGEWNTIWVLQGREEGVPYSPQ</sequence>
<accession>A0A9Q3GFG3</accession>
<evidence type="ECO:0000313" key="2">
    <source>
        <dbReference type="Proteomes" id="UP000765509"/>
    </source>
</evidence>
<dbReference type="EMBL" id="AVOT02001015">
    <property type="protein sequence ID" value="MBW0465340.1"/>
    <property type="molecule type" value="Genomic_DNA"/>
</dbReference>
<proteinExistence type="predicted"/>
<dbReference type="AlphaFoldDB" id="A0A9Q3GFG3"/>
<comment type="caution">
    <text evidence="1">The sequence shown here is derived from an EMBL/GenBank/DDBJ whole genome shotgun (WGS) entry which is preliminary data.</text>
</comment>
<evidence type="ECO:0000313" key="1">
    <source>
        <dbReference type="EMBL" id="MBW0465340.1"/>
    </source>
</evidence>
<keyword evidence="2" id="KW-1185">Reference proteome</keyword>
<reference evidence="1" key="1">
    <citation type="submission" date="2021-03" db="EMBL/GenBank/DDBJ databases">
        <title>Draft genome sequence of rust myrtle Austropuccinia psidii MF-1, a brazilian biotype.</title>
        <authorList>
            <person name="Quecine M.C."/>
            <person name="Pachon D.M.R."/>
            <person name="Bonatelli M.L."/>
            <person name="Correr F.H."/>
            <person name="Franceschini L.M."/>
            <person name="Leite T.F."/>
            <person name="Margarido G.R.A."/>
            <person name="Almeida C.A."/>
            <person name="Ferrarezi J.A."/>
            <person name="Labate C.A."/>
        </authorList>
    </citation>
    <scope>NUCLEOTIDE SEQUENCE</scope>
    <source>
        <strain evidence="1">MF-1</strain>
    </source>
</reference>